<accession>A0A7S1C007</accession>
<evidence type="ECO:0000313" key="2">
    <source>
        <dbReference type="EMBL" id="CAD8903475.1"/>
    </source>
</evidence>
<feature type="compositionally biased region" description="Polar residues" evidence="1">
    <location>
        <begin position="293"/>
        <end position="313"/>
    </location>
</feature>
<dbReference type="EMBL" id="HBFR01041989">
    <property type="protein sequence ID" value="CAD8903475.1"/>
    <property type="molecule type" value="Transcribed_RNA"/>
</dbReference>
<gene>
    <name evidence="2" type="ORF">CHYS00102_LOCUS30695</name>
</gene>
<sequence>MKAIFETINRCLTGADPQCGVGGCDKKDFRKCKEPSLAARMRDVTNNIPSSKHRERNFVEQEIEQRKQKAIYGKSDVNCGRMAQKNTIFRDKRPIKVLSVHGRAGGTDNQNCIKVQSPPSPCHRLSPISTVHEHSESKTVYTRPQHFSSADDARGNVHSDDTSIDTTASSAHFSTQTDALNSEFIPLYTDCNIENQDWKRNALFGVKNSFNNSNNNCTSYLSREQIPQKTSETVHTPNKSLFDSAEQSSVDPNSTLQPSWDYDVETDKLVRVNCSHPNESSNVGYRFDDVPSAQLTGSSSTQSSITAFRSPNR</sequence>
<organism evidence="2">
    <name type="scientific">Corethron hystrix</name>
    <dbReference type="NCBI Taxonomy" id="216773"/>
    <lineage>
        <taxon>Eukaryota</taxon>
        <taxon>Sar</taxon>
        <taxon>Stramenopiles</taxon>
        <taxon>Ochrophyta</taxon>
        <taxon>Bacillariophyta</taxon>
        <taxon>Coscinodiscophyceae</taxon>
        <taxon>Corethrophycidae</taxon>
        <taxon>Corethrales</taxon>
        <taxon>Corethraceae</taxon>
        <taxon>Corethron</taxon>
    </lineage>
</organism>
<reference evidence="2" key="1">
    <citation type="submission" date="2021-01" db="EMBL/GenBank/DDBJ databases">
        <authorList>
            <person name="Corre E."/>
            <person name="Pelletier E."/>
            <person name="Niang G."/>
            <person name="Scheremetjew M."/>
            <person name="Finn R."/>
            <person name="Kale V."/>
            <person name="Holt S."/>
            <person name="Cochrane G."/>
            <person name="Meng A."/>
            <person name="Brown T."/>
            <person name="Cohen L."/>
        </authorList>
    </citation>
    <scope>NUCLEOTIDE SEQUENCE</scope>
    <source>
        <strain evidence="2">308</strain>
    </source>
</reference>
<name>A0A7S1C007_9STRA</name>
<feature type="compositionally biased region" description="Polar residues" evidence="1">
    <location>
        <begin position="138"/>
        <end position="148"/>
    </location>
</feature>
<feature type="compositionally biased region" description="Basic and acidic residues" evidence="1">
    <location>
        <begin position="149"/>
        <end position="161"/>
    </location>
</feature>
<feature type="region of interest" description="Disordered" evidence="1">
    <location>
        <begin position="134"/>
        <end position="163"/>
    </location>
</feature>
<protein>
    <submittedName>
        <fullName evidence="2">Uncharacterized protein</fullName>
    </submittedName>
</protein>
<evidence type="ECO:0000256" key="1">
    <source>
        <dbReference type="SAM" id="MobiDB-lite"/>
    </source>
</evidence>
<feature type="region of interest" description="Disordered" evidence="1">
    <location>
        <begin position="275"/>
        <end position="313"/>
    </location>
</feature>
<proteinExistence type="predicted"/>
<dbReference type="AlphaFoldDB" id="A0A7S1C007"/>